<dbReference type="Pfam" id="PF00535">
    <property type="entry name" value="Glycos_transf_2"/>
    <property type="match status" value="1"/>
</dbReference>
<keyword evidence="2" id="KW-0808">Transferase</keyword>
<feature type="domain" description="Glycosyltransferase 2-like" evidence="1">
    <location>
        <begin position="4"/>
        <end position="127"/>
    </location>
</feature>
<dbReference type="PANTHER" id="PTHR43685">
    <property type="entry name" value="GLYCOSYLTRANSFERASE"/>
    <property type="match status" value="1"/>
</dbReference>
<dbReference type="InterPro" id="IPR029044">
    <property type="entry name" value="Nucleotide-diphossugar_trans"/>
</dbReference>
<dbReference type="InterPro" id="IPR050834">
    <property type="entry name" value="Glycosyltransf_2"/>
</dbReference>
<proteinExistence type="predicted"/>
<dbReference type="EMBL" id="WKJI01000001">
    <property type="protein sequence ID" value="MRX45700.1"/>
    <property type="molecule type" value="Genomic_DNA"/>
</dbReference>
<keyword evidence="3" id="KW-1185">Reference proteome</keyword>
<dbReference type="RefSeq" id="WP_154285869.1">
    <property type="nucleotide sequence ID" value="NZ_WKJI01000001.1"/>
</dbReference>
<dbReference type="Gene3D" id="3.90.550.10">
    <property type="entry name" value="Spore Coat Polysaccharide Biosynthesis Protein SpsA, Chain A"/>
    <property type="match status" value="1"/>
</dbReference>
<dbReference type="Proteomes" id="UP000462931">
    <property type="component" value="Unassembled WGS sequence"/>
</dbReference>
<dbReference type="InterPro" id="IPR001173">
    <property type="entry name" value="Glyco_trans_2-like"/>
</dbReference>
<dbReference type="GO" id="GO:0016740">
    <property type="term" value="F:transferase activity"/>
    <property type="evidence" value="ECO:0007669"/>
    <property type="project" value="UniProtKB-KW"/>
</dbReference>
<dbReference type="AlphaFoldDB" id="A0A7K0FK97"/>
<evidence type="ECO:0000259" key="1">
    <source>
        <dbReference type="Pfam" id="PF00535"/>
    </source>
</evidence>
<accession>A0A7K0FK97</accession>
<name>A0A7K0FK97_9SPHI</name>
<comment type="caution">
    <text evidence="2">The sequence shown here is derived from an EMBL/GenBank/DDBJ whole genome shotgun (WGS) entry which is preliminary data.</text>
</comment>
<dbReference type="SUPFAM" id="SSF53448">
    <property type="entry name" value="Nucleotide-diphospho-sugar transferases"/>
    <property type="match status" value="1"/>
</dbReference>
<organism evidence="2 3">
    <name type="scientific">Pedobacter puniceum</name>
    <dbReference type="NCBI Taxonomy" id="2666136"/>
    <lineage>
        <taxon>Bacteria</taxon>
        <taxon>Pseudomonadati</taxon>
        <taxon>Bacteroidota</taxon>
        <taxon>Sphingobacteriia</taxon>
        <taxon>Sphingobacteriales</taxon>
        <taxon>Sphingobacteriaceae</taxon>
        <taxon>Pedobacter</taxon>
    </lineage>
</organism>
<dbReference type="PANTHER" id="PTHR43685:SF2">
    <property type="entry name" value="GLYCOSYLTRANSFERASE 2-LIKE DOMAIN-CONTAINING PROTEIN"/>
    <property type="match status" value="1"/>
</dbReference>
<sequence length="249" mass="28603">MLISILTSTYNSATHIEDALNSFLIQSYQEKELVVIDGASQDDTCAKVKALVEGQVFQLISEPDQGIYDALNKGIQIAKGDVIGILHSDDVFASTDVLRKVAIAFEQDETLMAVYGDLQYVKRENKDEVIRNWIAGTSSMEKLNWGWMPPHPTLFIRKTCFLKYGAYDLQYRSAADYDLILRFLYRYQIKTAYLPEVMVKMRVGGTSNVSFKNRWRANQEDRRAMKVNGISFPFFASLWKPLRKLRQFL</sequence>
<evidence type="ECO:0000313" key="3">
    <source>
        <dbReference type="Proteomes" id="UP000462931"/>
    </source>
</evidence>
<reference evidence="2 3" key="1">
    <citation type="submission" date="2019-11" db="EMBL/GenBank/DDBJ databases">
        <authorList>
            <person name="Cheng Q."/>
            <person name="Yang Z."/>
        </authorList>
    </citation>
    <scope>NUCLEOTIDE SEQUENCE [LARGE SCALE GENOMIC DNA]</scope>
    <source>
        <strain evidence="2 3">HX-22-1</strain>
    </source>
</reference>
<protein>
    <submittedName>
        <fullName evidence="2">Glycosyltransferase</fullName>
    </submittedName>
</protein>
<dbReference type="CDD" id="cd06433">
    <property type="entry name" value="GT_2_WfgS_like"/>
    <property type="match status" value="1"/>
</dbReference>
<gene>
    <name evidence="2" type="ORF">GJJ64_00685</name>
</gene>
<evidence type="ECO:0000313" key="2">
    <source>
        <dbReference type="EMBL" id="MRX45700.1"/>
    </source>
</evidence>